<dbReference type="InterPro" id="IPR016125">
    <property type="entry name" value="Peptidase_C15-like"/>
</dbReference>
<evidence type="ECO:0000256" key="10">
    <source>
        <dbReference type="PROSITE-ProRule" id="PRU10077"/>
    </source>
</evidence>
<evidence type="ECO:0000256" key="9">
    <source>
        <dbReference type="PROSITE-ProRule" id="PRU10076"/>
    </source>
</evidence>
<name>A0ABS8W3K2_9GAMM</name>
<gene>
    <name evidence="11" type="primary">pcp</name>
    <name evidence="11" type="ORF">K6Y31_01570</name>
</gene>
<dbReference type="Gene3D" id="3.40.630.20">
    <property type="entry name" value="Peptidase C15, pyroglutamyl peptidase I-like"/>
    <property type="match status" value="1"/>
</dbReference>
<evidence type="ECO:0000256" key="4">
    <source>
        <dbReference type="ARBA" id="ARBA00006641"/>
    </source>
</evidence>
<comment type="subcellular location">
    <subcellularLocation>
        <location evidence="3">Cytoplasm</location>
    </subcellularLocation>
</comment>
<dbReference type="InterPro" id="IPR029762">
    <property type="entry name" value="PGP-I_bact-type"/>
</dbReference>
<dbReference type="CDD" id="cd00501">
    <property type="entry name" value="Peptidase_C15"/>
    <property type="match status" value="1"/>
</dbReference>
<dbReference type="PANTHER" id="PTHR23402">
    <property type="entry name" value="PROTEASE FAMILY C15 PYROGLUTAMYL-PEPTIDASE I-RELATED"/>
    <property type="match status" value="1"/>
</dbReference>
<dbReference type="PANTHER" id="PTHR23402:SF1">
    <property type="entry name" value="PYROGLUTAMYL-PEPTIDASE I"/>
    <property type="match status" value="1"/>
</dbReference>
<protein>
    <recommendedName>
        <fullName evidence="9">Pyroglutamyl-peptidase I</fullName>
        <ecNumber evidence="9">3.4.19.3</ecNumber>
    </recommendedName>
</protein>
<evidence type="ECO:0000313" key="12">
    <source>
        <dbReference type="Proteomes" id="UP001201273"/>
    </source>
</evidence>
<comment type="function">
    <text evidence="2">Removes 5-oxoproline from various penultimate amino acid residues except L-proline.</text>
</comment>
<evidence type="ECO:0000256" key="2">
    <source>
        <dbReference type="ARBA" id="ARBA00002280"/>
    </source>
</evidence>
<dbReference type="NCBIfam" id="TIGR00504">
    <property type="entry name" value="pyro_pdase"/>
    <property type="match status" value="1"/>
</dbReference>
<dbReference type="RefSeq" id="WP_233051107.1">
    <property type="nucleotide sequence ID" value="NZ_JAIMJA010000001.1"/>
</dbReference>
<reference evidence="11 12" key="1">
    <citation type="journal article" date="2022" name="Environ. Microbiol. Rep.">
        <title>Eco-phylogenetic analyses reveal divergent evolution of vitamin B12 metabolism in the marine bacterial family 'Psychromonadaceae'.</title>
        <authorList>
            <person name="Jin X."/>
            <person name="Yang Y."/>
            <person name="Cao H."/>
            <person name="Gao B."/>
            <person name="Zhao Z."/>
        </authorList>
    </citation>
    <scope>NUCLEOTIDE SEQUENCE [LARGE SCALE GENOMIC DNA]</scope>
    <source>
        <strain evidence="11 12">MKS20</strain>
    </source>
</reference>
<keyword evidence="12" id="KW-1185">Reference proteome</keyword>
<evidence type="ECO:0000256" key="1">
    <source>
        <dbReference type="ARBA" id="ARBA00001770"/>
    </source>
</evidence>
<dbReference type="Pfam" id="PF01470">
    <property type="entry name" value="Peptidase_C15"/>
    <property type="match status" value="1"/>
</dbReference>
<evidence type="ECO:0000256" key="7">
    <source>
        <dbReference type="ARBA" id="ARBA00022801"/>
    </source>
</evidence>
<dbReference type="EMBL" id="JAIMJA010000001">
    <property type="protein sequence ID" value="MCE2593504.1"/>
    <property type="molecule type" value="Genomic_DNA"/>
</dbReference>
<organism evidence="11 12">
    <name type="scientific">Motilimonas cestriensis</name>
    <dbReference type="NCBI Taxonomy" id="2742685"/>
    <lineage>
        <taxon>Bacteria</taxon>
        <taxon>Pseudomonadati</taxon>
        <taxon>Pseudomonadota</taxon>
        <taxon>Gammaproteobacteria</taxon>
        <taxon>Alteromonadales</taxon>
        <taxon>Alteromonadales genera incertae sedis</taxon>
        <taxon>Motilimonas</taxon>
    </lineage>
</organism>
<keyword evidence="7 11" id="KW-0378">Hydrolase</keyword>
<comment type="similarity">
    <text evidence="4">Belongs to the peptidase C15 family.</text>
</comment>
<keyword evidence="5" id="KW-0963">Cytoplasm</keyword>
<dbReference type="PROSITE" id="PS01334">
    <property type="entry name" value="PYRASE_CYS"/>
    <property type="match status" value="1"/>
</dbReference>
<dbReference type="InterPro" id="IPR033693">
    <property type="entry name" value="PGPEP1_Glu_AS"/>
</dbReference>
<dbReference type="PROSITE" id="PS01333">
    <property type="entry name" value="PYRASE_GLU"/>
    <property type="match status" value="1"/>
</dbReference>
<dbReference type="InterPro" id="IPR036440">
    <property type="entry name" value="Peptidase_C15-like_sf"/>
</dbReference>
<evidence type="ECO:0000313" key="11">
    <source>
        <dbReference type="EMBL" id="MCE2593504.1"/>
    </source>
</evidence>
<proteinExistence type="inferred from homology"/>
<comment type="catalytic activity">
    <reaction evidence="1 9">
        <text>Release of an N-terminal pyroglutamyl group from a polypeptide, the second amino acid generally not being Pro.</text>
        <dbReference type="EC" id="3.4.19.3"/>
    </reaction>
</comment>
<dbReference type="NCBIfam" id="NF009676">
    <property type="entry name" value="PRK13197.1"/>
    <property type="match status" value="1"/>
</dbReference>
<evidence type="ECO:0000256" key="8">
    <source>
        <dbReference type="ARBA" id="ARBA00022807"/>
    </source>
</evidence>
<dbReference type="Proteomes" id="UP001201273">
    <property type="component" value="Unassembled WGS sequence"/>
</dbReference>
<dbReference type="EC" id="3.4.19.3" evidence="9"/>
<dbReference type="SUPFAM" id="SSF53182">
    <property type="entry name" value="Pyrrolidone carboxyl peptidase (pyroglutamate aminopeptidase)"/>
    <property type="match status" value="1"/>
</dbReference>
<dbReference type="InterPro" id="IPR033694">
    <property type="entry name" value="PGPEP1_Cys_AS"/>
</dbReference>
<accession>A0ABS8W3K2</accession>
<evidence type="ECO:0000256" key="6">
    <source>
        <dbReference type="ARBA" id="ARBA00022670"/>
    </source>
</evidence>
<dbReference type="GO" id="GO:0016920">
    <property type="term" value="F:pyroglutamyl-peptidase activity"/>
    <property type="evidence" value="ECO:0007669"/>
    <property type="project" value="UniProtKB-EC"/>
</dbReference>
<evidence type="ECO:0000256" key="5">
    <source>
        <dbReference type="ARBA" id="ARBA00022490"/>
    </source>
</evidence>
<sequence length="213" mass="22841">MKTILVAGFEPFNGQTVNPASQILPTLANLSLAGGQIYCHQIPVVGQKAHAKLLQLIDRYQADVVIVLGQAAGRPDITLERVAINVDDFPIADNAGQQPLDQAIVEDGPAAYFSTLPIKHMRQAIVKKGIAASISNTAGTFVCNHVLYALLHSQRDREVQVGFIHLPLLPEQTESTNKPSMVLSEQALGIQSAIAALFSTPEIEVQVITGSQC</sequence>
<feature type="active site" evidence="10">
    <location>
        <position position="143"/>
    </location>
</feature>
<keyword evidence="8" id="KW-0788">Thiol protease</keyword>
<dbReference type="PIRSF" id="PIRSF015592">
    <property type="entry name" value="Prld-crbxl_pptds"/>
    <property type="match status" value="1"/>
</dbReference>
<dbReference type="PRINTS" id="PR00706">
    <property type="entry name" value="PYROGLUPTASE"/>
</dbReference>
<comment type="caution">
    <text evidence="11">The sequence shown here is derived from an EMBL/GenBank/DDBJ whole genome shotgun (WGS) entry which is preliminary data.</text>
</comment>
<feature type="active site" evidence="9">
    <location>
        <position position="80"/>
    </location>
</feature>
<evidence type="ECO:0000256" key="3">
    <source>
        <dbReference type="ARBA" id="ARBA00004496"/>
    </source>
</evidence>
<dbReference type="InterPro" id="IPR000816">
    <property type="entry name" value="Peptidase_C15"/>
</dbReference>
<keyword evidence="6" id="KW-0645">Protease</keyword>